<proteinExistence type="predicted"/>
<dbReference type="EMBL" id="JARBHB010000008">
    <property type="protein sequence ID" value="KAJ8876981.1"/>
    <property type="molecule type" value="Genomic_DNA"/>
</dbReference>
<comment type="caution">
    <text evidence="2">The sequence shown here is derived from an EMBL/GenBank/DDBJ whole genome shotgun (WGS) entry which is preliminary data.</text>
</comment>
<feature type="compositionally biased region" description="Basic and acidic residues" evidence="1">
    <location>
        <begin position="494"/>
        <end position="517"/>
    </location>
</feature>
<evidence type="ECO:0000313" key="2">
    <source>
        <dbReference type="EMBL" id="KAJ8876981.1"/>
    </source>
</evidence>
<feature type="compositionally biased region" description="Pro residues" evidence="1">
    <location>
        <begin position="448"/>
        <end position="462"/>
    </location>
</feature>
<sequence length="697" mass="76471">MGLTSGLTAGQSTVLIWRSGRTSMMAVMCPCIVFLQHTLGTHSNSNGQNVLEDNIRYVPGSSKSGFDNYMVDNHFVGCETVGSCRCRQLPTKLRISTQVPGADSGSDRRPLVLYHFPQPSWIPGLPSLSFWSCDCHLGLRHVEFRHFGGQYIICHALSFQGSILFSITPGFSQVGIVTDDAASRRGFLGGISHVPRSSISALLHSHIISPVLALMTSLLRATQIPQLKAHYNCITTKGSGQVAGTTQTGQRRGFKKTLGTYPLVIGAMIKKKKRGGWGGCSGGELNIPDTMAGRPLFPLSRVYNTRGHRRPLTKKGCAGRCGSSGLDGGAVSTPSNSWPETTGEPPTITNEYSQHRTAPCQVCKQFLEKDEHLVGDVRTSPVLFELARKDYQEGQVENIKQELWRADEFQDEEERRGGGWELTWAAAADRCRRGPWRCPARRRSCRRCPPPPPRQCPSPVTRPSPFNLPHTQTHAHVPSATTILNNIPHCQTIDQRDFRRDHENKSSGDRSGDRGGHSTDPYTANPLGMPPLFANTESKLLFSTLTLILPTNFGRKLVSSLMSRKALETLTVAIRLGDFSRTQKSQRKSQMGSDLPHASPEHTALSLRLHITLPSIVNFIGMVTRWRQLAIYSHIAPDLPPPPLTQAISPEVIHPSAPIVNFSPLSQDGDDWLDGFTSALLACSHSLPSAPSQSEEP</sequence>
<gene>
    <name evidence="2" type="ORF">PR048_021433</name>
</gene>
<accession>A0ABQ9GYD3</accession>
<dbReference type="Proteomes" id="UP001159363">
    <property type="component" value="Chromosome 7"/>
</dbReference>
<evidence type="ECO:0000313" key="3">
    <source>
        <dbReference type="Proteomes" id="UP001159363"/>
    </source>
</evidence>
<evidence type="ECO:0000256" key="1">
    <source>
        <dbReference type="SAM" id="MobiDB-lite"/>
    </source>
</evidence>
<feature type="region of interest" description="Disordered" evidence="1">
    <location>
        <begin position="494"/>
        <end position="527"/>
    </location>
</feature>
<organism evidence="2 3">
    <name type="scientific">Dryococelus australis</name>
    <dbReference type="NCBI Taxonomy" id="614101"/>
    <lineage>
        <taxon>Eukaryota</taxon>
        <taxon>Metazoa</taxon>
        <taxon>Ecdysozoa</taxon>
        <taxon>Arthropoda</taxon>
        <taxon>Hexapoda</taxon>
        <taxon>Insecta</taxon>
        <taxon>Pterygota</taxon>
        <taxon>Neoptera</taxon>
        <taxon>Polyneoptera</taxon>
        <taxon>Phasmatodea</taxon>
        <taxon>Verophasmatodea</taxon>
        <taxon>Anareolatae</taxon>
        <taxon>Phasmatidae</taxon>
        <taxon>Eurycanthinae</taxon>
        <taxon>Dryococelus</taxon>
    </lineage>
</organism>
<keyword evidence="3" id="KW-1185">Reference proteome</keyword>
<name>A0ABQ9GYD3_9NEOP</name>
<reference evidence="2 3" key="1">
    <citation type="submission" date="2023-02" db="EMBL/GenBank/DDBJ databases">
        <title>LHISI_Scaffold_Assembly.</title>
        <authorList>
            <person name="Stuart O.P."/>
            <person name="Cleave R."/>
            <person name="Magrath M.J.L."/>
            <person name="Mikheyev A.S."/>
        </authorList>
    </citation>
    <scope>NUCLEOTIDE SEQUENCE [LARGE SCALE GENOMIC DNA]</scope>
    <source>
        <strain evidence="2">Daus_M_001</strain>
        <tissue evidence="2">Leg muscle</tissue>
    </source>
</reference>
<feature type="region of interest" description="Disordered" evidence="1">
    <location>
        <begin position="442"/>
        <end position="473"/>
    </location>
</feature>
<protein>
    <submittedName>
        <fullName evidence="2">Uncharacterized protein</fullName>
    </submittedName>
</protein>